<dbReference type="InterPro" id="IPR051531">
    <property type="entry name" value="N-acetyltransferase"/>
</dbReference>
<reference evidence="5 6" key="1">
    <citation type="submission" date="2017-12" db="EMBL/GenBank/DDBJ databases">
        <title>Population genomics insights into the ecological differentiation and adaptive evolution in streptomycetes.</title>
        <authorList>
            <person name="Li Y."/>
            <person name="Huang Y."/>
        </authorList>
    </citation>
    <scope>NUCLEOTIDE SEQUENCE [LARGE SCALE GENOMIC DNA]</scope>
    <source>
        <strain evidence="5 6">NBRC 100770</strain>
    </source>
</reference>
<accession>A0A8G1ZM56</accession>
<proteinExistence type="inferred from homology"/>
<keyword evidence="1 5" id="KW-0808">Transferase</keyword>
<gene>
    <name evidence="5" type="ORF">C0Q92_28300</name>
</gene>
<dbReference type="GO" id="GO:0005737">
    <property type="term" value="C:cytoplasm"/>
    <property type="evidence" value="ECO:0007669"/>
    <property type="project" value="TreeGrafter"/>
</dbReference>
<dbReference type="RefSeq" id="WP_129805915.1">
    <property type="nucleotide sequence ID" value="NZ_PKLL01000028.1"/>
</dbReference>
<dbReference type="PANTHER" id="PTHR43792:SF8">
    <property type="entry name" value="[RIBOSOMAL PROTEIN US5]-ALANINE N-ACETYLTRANSFERASE"/>
    <property type="match status" value="1"/>
</dbReference>
<evidence type="ECO:0000259" key="4">
    <source>
        <dbReference type="PROSITE" id="PS51186"/>
    </source>
</evidence>
<comment type="similarity">
    <text evidence="3">Belongs to the acetyltransferase family. RimJ subfamily.</text>
</comment>
<sequence>MASIKPSPHLSQGPRVALRHLHRRDYAEIAALTRESAELHRPWLGVQEPTVEAFERRLERFGRPAHEGFVICLPESGAIVGGVNVNDILRGSRQCGTLGFTAYAATTGRGYLTEGLGLVIRYAFGPLGLHRLEANIQPGNTRSLSLVQRLGFRYEGFSPAFQVIDGEWRDHERWALVSGNVRPTVPEGGAAGRR</sequence>
<evidence type="ECO:0000313" key="6">
    <source>
        <dbReference type="Proteomes" id="UP000292693"/>
    </source>
</evidence>
<name>A0A8G1ZM56_9ACTN</name>
<dbReference type="AlphaFoldDB" id="A0A8G1ZM56"/>
<keyword evidence="2" id="KW-0012">Acyltransferase</keyword>
<dbReference type="Gene3D" id="3.40.630.30">
    <property type="match status" value="1"/>
</dbReference>
<dbReference type="PROSITE" id="PS51186">
    <property type="entry name" value="GNAT"/>
    <property type="match status" value="1"/>
</dbReference>
<protein>
    <submittedName>
        <fullName evidence="5">RimJ/RimL family protein N-acetyltransferase</fullName>
    </submittedName>
</protein>
<dbReference type="Proteomes" id="UP000292693">
    <property type="component" value="Unassembled WGS sequence"/>
</dbReference>
<evidence type="ECO:0000256" key="3">
    <source>
        <dbReference type="ARBA" id="ARBA00038502"/>
    </source>
</evidence>
<dbReference type="EMBL" id="PKLL01000028">
    <property type="protein sequence ID" value="RZE15861.1"/>
    <property type="molecule type" value="Genomic_DNA"/>
</dbReference>
<evidence type="ECO:0000256" key="1">
    <source>
        <dbReference type="ARBA" id="ARBA00022679"/>
    </source>
</evidence>
<dbReference type="PANTHER" id="PTHR43792">
    <property type="entry name" value="GNAT FAMILY, PUTATIVE (AFU_ORTHOLOGUE AFUA_3G00765)-RELATED-RELATED"/>
    <property type="match status" value="1"/>
</dbReference>
<comment type="caution">
    <text evidence="5">The sequence shown here is derived from an EMBL/GenBank/DDBJ whole genome shotgun (WGS) entry which is preliminary data.</text>
</comment>
<dbReference type="GO" id="GO:0008999">
    <property type="term" value="F:protein-N-terminal-alanine acetyltransferase activity"/>
    <property type="evidence" value="ECO:0007669"/>
    <property type="project" value="TreeGrafter"/>
</dbReference>
<dbReference type="SUPFAM" id="SSF55729">
    <property type="entry name" value="Acyl-CoA N-acyltransferases (Nat)"/>
    <property type="match status" value="1"/>
</dbReference>
<dbReference type="InterPro" id="IPR000182">
    <property type="entry name" value="GNAT_dom"/>
</dbReference>
<dbReference type="InterPro" id="IPR016181">
    <property type="entry name" value="Acyl_CoA_acyltransferase"/>
</dbReference>
<feature type="domain" description="N-acetyltransferase" evidence="4">
    <location>
        <begin position="16"/>
        <end position="183"/>
    </location>
</feature>
<dbReference type="Pfam" id="PF13302">
    <property type="entry name" value="Acetyltransf_3"/>
    <property type="match status" value="1"/>
</dbReference>
<evidence type="ECO:0000256" key="2">
    <source>
        <dbReference type="ARBA" id="ARBA00023315"/>
    </source>
</evidence>
<organism evidence="5 6">
    <name type="scientific">Streptomyces albidoflavus</name>
    <dbReference type="NCBI Taxonomy" id="1886"/>
    <lineage>
        <taxon>Bacteria</taxon>
        <taxon>Bacillati</taxon>
        <taxon>Actinomycetota</taxon>
        <taxon>Actinomycetes</taxon>
        <taxon>Kitasatosporales</taxon>
        <taxon>Streptomycetaceae</taxon>
        <taxon>Streptomyces</taxon>
        <taxon>Streptomyces albidoflavus group</taxon>
    </lineage>
</organism>
<evidence type="ECO:0000313" key="5">
    <source>
        <dbReference type="EMBL" id="RZE15861.1"/>
    </source>
</evidence>